<feature type="transmembrane region" description="Helical" evidence="6">
    <location>
        <begin position="513"/>
        <end position="532"/>
    </location>
</feature>
<proteinExistence type="predicted"/>
<feature type="transmembrane region" description="Helical" evidence="6">
    <location>
        <begin position="164"/>
        <end position="184"/>
    </location>
</feature>
<gene>
    <name evidence="8" type="ORF">ACEZDJ_36710</name>
</gene>
<evidence type="ECO:0000256" key="1">
    <source>
        <dbReference type="ARBA" id="ARBA00004651"/>
    </source>
</evidence>
<sequence>MTTTPFNADAPASRPAPGALTRLWQRDLAHYPDTGRRYAYLAIVVLTTIVLYYALYIQYAVATSIITHFHMTYRYFIWVSVVGNAVGAFASLIAGLADRWGRANMVVYGLLVTGLLVLFGLPNASGELSYLILFALVGFVEGIVLVATPALIRDFSPQLGRATAMGYWTMGPVLGSLVVTTVTSSTLNSSSWQDELRYAGISTLIVFLLSLVALRELSPRLRDQIMVTLRDRALVEARAKGMDLGEVESGSHWRQMMRLDVVGSAVAISIFLLLYFAAVGNFVVYFSTVFGYSEQRVNALANWYWAANAIALVVAGLASDRLKVRKPFMLVGAVGSIVVTLIFALSATHAKTGYYTFAWMFIGIGVLSGLTYAPWMASFTETVEKHNPAATATGLAVWGWIIRIVVAVSAAFVPVVVTTATPLVEHGAAVATAEAQAGPALAIVNAHPQLFAELQKYPPTAIPPALQAQAVQQVGLPGLQTVQKAQPQLAVLQQYGTTVQKAAKDNPGNWRTWWFVCLAGQVLFLPFLFVMAGRWSPKKAREDAEEHQRLVDLEMAAMAGAGGQEGDGESG</sequence>
<accession>A0ABV6UZF5</accession>
<dbReference type="SUPFAM" id="SSF103473">
    <property type="entry name" value="MFS general substrate transporter"/>
    <property type="match status" value="1"/>
</dbReference>
<dbReference type="InterPro" id="IPR036259">
    <property type="entry name" value="MFS_trans_sf"/>
</dbReference>
<feature type="transmembrane region" description="Helical" evidence="6">
    <location>
        <begin position="395"/>
        <end position="417"/>
    </location>
</feature>
<feature type="domain" description="Major facilitator superfamily (MFS) profile" evidence="7">
    <location>
        <begin position="40"/>
        <end position="451"/>
    </location>
</feature>
<evidence type="ECO:0000256" key="5">
    <source>
        <dbReference type="ARBA" id="ARBA00023136"/>
    </source>
</evidence>
<feature type="transmembrane region" description="Helical" evidence="6">
    <location>
        <begin position="354"/>
        <end position="375"/>
    </location>
</feature>
<dbReference type="InterPro" id="IPR020846">
    <property type="entry name" value="MFS_dom"/>
</dbReference>
<evidence type="ECO:0000256" key="2">
    <source>
        <dbReference type="ARBA" id="ARBA00022448"/>
    </source>
</evidence>
<dbReference type="RefSeq" id="WP_037593966.1">
    <property type="nucleotide sequence ID" value="NZ_JBHEZZ010000034.1"/>
</dbReference>
<evidence type="ECO:0000259" key="7">
    <source>
        <dbReference type="PROSITE" id="PS50850"/>
    </source>
</evidence>
<keyword evidence="3 6" id="KW-0812">Transmembrane</keyword>
<feature type="transmembrane region" description="Helical" evidence="6">
    <location>
        <begin position="75"/>
        <end position="94"/>
    </location>
</feature>
<dbReference type="PROSITE" id="PS50850">
    <property type="entry name" value="MFS"/>
    <property type="match status" value="1"/>
</dbReference>
<dbReference type="PANTHER" id="PTHR23505">
    <property type="entry name" value="SPINSTER"/>
    <property type="match status" value="1"/>
</dbReference>
<dbReference type="CDD" id="cd06174">
    <property type="entry name" value="MFS"/>
    <property type="match status" value="1"/>
</dbReference>
<feature type="transmembrane region" description="Helical" evidence="6">
    <location>
        <begin position="261"/>
        <end position="283"/>
    </location>
</feature>
<name>A0ABV6UZF5_9ACTN</name>
<evidence type="ECO:0000256" key="3">
    <source>
        <dbReference type="ARBA" id="ARBA00022692"/>
    </source>
</evidence>
<dbReference type="Gene3D" id="1.20.1250.20">
    <property type="entry name" value="MFS general substrate transporter like domains"/>
    <property type="match status" value="2"/>
</dbReference>
<reference evidence="8 9" key="1">
    <citation type="submission" date="2024-09" db="EMBL/GenBank/DDBJ databases">
        <authorList>
            <person name="Lee S.D."/>
        </authorList>
    </citation>
    <scope>NUCLEOTIDE SEQUENCE [LARGE SCALE GENOMIC DNA]</scope>
    <source>
        <strain evidence="8 9">N1-5</strain>
    </source>
</reference>
<dbReference type="InterPro" id="IPR011701">
    <property type="entry name" value="MFS"/>
</dbReference>
<organism evidence="8 9">
    <name type="scientific">Streptacidiphilus cavernicola</name>
    <dbReference type="NCBI Taxonomy" id="3342716"/>
    <lineage>
        <taxon>Bacteria</taxon>
        <taxon>Bacillati</taxon>
        <taxon>Actinomycetota</taxon>
        <taxon>Actinomycetes</taxon>
        <taxon>Kitasatosporales</taxon>
        <taxon>Streptomycetaceae</taxon>
        <taxon>Streptacidiphilus</taxon>
    </lineage>
</organism>
<dbReference type="EMBL" id="JBHEZZ010000034">
    <property type="protein sequence ID" value="MFC1406842.1"/>
    <property type="molecule type" value="Genomic_DNA"/>
</dbReference>
<feature type="transmembrane region" description="Helical" evidence="6">
    <location>
        <begin position="328"/>
        <end position="348"/>
    </location>
</feature>
<feature type="transmembrane region" description="Helical" evidence="6">
    <location>
        <begin position="303"/>
        <end position="319"/>
    </location>
</feature>
<evidence type="ECO:0000256" key="6">
    <source>
        <dbReference type="SAM" id="Phobius"/>
    </source>
</evidence>
<feature type="transmembrane region" description="Helical" evidence="6">
    <location>
        <begin position="130"/>
        <end position="152"/>
    </location>
</feature>
<comment type="subcellular location">
    <subcellularLocation>
        <location evidence="1">Cell membrane</location>
        <topology evidence="1">Multi-pass membrane protein</topology>
    </subcellularLocation>
</comment>
<evidence type="ECO:0000313" key="9">
    <source>
        <dbReference type="Proteomes" id="UP001592528"/>
    </source>
</evidence>
<evidence type="ECO:0000313" key="8">
    <source>
        <dbReference type="EMBL" id="MFC1406842.1"/>
    </source>
</evidence>
<keyword evidence="9" id="KW-1185">Reference proteome</keyword>
<keyword evidence="4 6" id="KW-1133">Transmembrane helix</keyword>
<dbReference type="Proteomes" id="UP001592528">
    <property type="component" value="Unassembled WGS sequence"/>
</dbReference>
<keyword evidence="5 6" id="KW-0472">Membrane</keyword>
<dbReference type="PANTHER" id="PTHR23505:SF79">
    <property type="entry name" value="PROTEIN SPINSTER"/>
    <property type="match status" value="1"/>
</dbReference>
<feature type="transmembrane region" description="Helical" evidence="6">
    <location>
        <begin position="38"/>
        <end position="55"/>
    </location>
</feature>
<feature type="transmembrane region" description="Helical" evidence="6">
    <location>
        <begin position="106"/>
        <end position="124"/>
    </location>
</feature>
<comment type="caution">
    <text evidence="8">The sequence shown here is derived from an EMBL/GenBank/DDBJ whole genome shotgun (WGS) entry which is preliminary data.</text>
</comment>
<protein>
    <submittedName>
        <fullName evidence="8">MFS transporter</fullName>
    </submittedName>
</protein>
<dbReference type="InterPro" id="IPR044770">
    <property type="entry name" value="MFS_spinster-like"/>
</dbReference>
<keyword evidence="2" id="KW-0813">Transport</keyword>
<dbReference type="Pfam" id="PF07690">
    <property type="entry name" value="MFS_1"/>
    <property type="match status" value="1"/>
</dbReference>
<feature type="transmembrane region" description="Helical" evidence="6">
    <location>
        <begin position="196"/>
        <end position="214"/>
    </location>
</feature>
<evidence type="ECO:0000256" key="4">
    <source>
        <dbReference type="ARBA" id="ARBA00022989"/>
    </source>
</evidence>